<keyword evidence="10" id="KW-1185">Reference proteome</keyword>
<feature type="domain" description="Acyl-CoA dehydrogenase/oxidase N-terminal" evidence="8">
    <location>
        <begin position="55"/>
        <end position="165"/>
    </location>
</feature>
<proteinExistence type="inferred from homology"/>
<gene>
    <name evidence="9" type="ORF">HO173_003030</name>
</gene>
<dbReference type="RefSeq" id="XP_037168453.1">
    <property type="nucleotide sequence ID" value="XM_037304960.1"/>
</dbReference>
<keyword evidence="5" id="KW-0560">Oxidoreductase</keyword>
<dbReference type="OrthoDB" id="9988775at2759"/>
<dbReference type="Pfam" id="PF02770">
    <property type="entry name" value="Acyl-CoA_dh_M"/>
    <property type="match status" value="1"/>
</dbReference>
<dbReference type="InterPro" id="IPR036250">
    <property type="entry name" value="AcylCo_DH-like_C"/>
</dbReference>
<keyword evidence="4 5" id="KW-0274">FAD</keyword>
<dbReference type="PANTHER" id="PTHR43884:SF18">
    <property type="entry name" value="ISOVALERYL-COENZYME A DEHYDROGENASE"/>
    <property type="match status" value="1"/>
</dbReference>
<dbReference type="InterPro" id="IPR013786">
    <property type="entry name" value="AcylCoA_DH/ox_N"/>
</dbReference>
<dbReference type="PROSITE" id="PS00072">
    <property type="entry name" value="ACYL_COA_DH_1"/>
    <property type="match status" value="1"/>
</dbReference>
<dbReference type="GeneID" id="59284700"/>
<evidence type="ECO:0000256" key="3">
    <source>
        <dbReference type="ARBA" id="ARBA00022630"/>
    </source>
</evidence>
<dbReference type="Gene3D" id="2.40.110.10">
    <property type="entry name" value="Butyryl-CoA Dehydrogenase, subunit A, domain 2"/>
    <property type="match status" value="1"/>
</dbReference>
<feature type="domain" description="Acyl-CoA dehydrogenase/oxidase C-terminal" evidence="6">
    <location>
        <begin position="276"/>
        <end position="429"/>
    </location>
</feature>
<dbReference type="PANTHER" id="PTHR43884">
    <property type="entry name" value="ACYL-COA DEHYDROGENASE"/>
    <property type="match status" value="1"/>
</dbReference>
<evidence type="ECO:0000313" key="10">
    <source>
        <dbReference type="Proteomes" id="UP000578531"/>
    </source>
</evidence>
<evidence type="ECO:0000259" key="8">
    <source>
        <dbReference type="Pfam" id="PF02771"/>
    </source>
</evidence>
<sequence>MIMTMSTPYIARTITSTIRQVGRSRPKPRPIHVTVQRPASTKHPRGFVPPTVDDLAELRERVQEFTRREIPEKVAARTDRDNDFPSDIWRKFGEAGFLGITADEDYGGLAMGYQAHCIVMEEISKASGSIGLSYAAHSQLCINQLSLNGNNDQKERFLPGLISGQKVGALAMSENSAGSDVVSMKTTAKAVNGGWVLNGSKMWITNGPDADHIVVYAKTEPDKGSKGITAFILDSTAQGFSCARKLDKLGMRGSNTGELVFEDVFVPQENMLGQVNHGVRVLMEGLDIERLVLSAGPLGLMSSALALVLPYTHSRIQFSTPIAHNQLIQAKLADMYTKYRASSSYTYSVANALDAAHSTPNNTPNTKDCAGAILYAAERATECALDAIQLMGGMGYVNEVPAGRLLRDAKLYEIGAGTSEIRRIVIGRAFNKEYDESR</sequence>
<dbReference type="EMBL" id="JACCJC010000007">
    <property type="protein sequence ID" value="KAF6239157.1"/>
    <property type="molecule type" value="Genomic_DNA"/>
</dbReference>
<accession>A0A8H6G275</accession>
<evidence type="ECO:0000256" key="1">
    <source>
        <dbReference type="ARBA" id="ARBA00001974"/>
    </source>
</evidence>
<dbReference type="InterPro" id="IPR009075">
    <property type="entry name" value="AcylCo_DH/oxidase_C"/>
</dbReference>
<dbReference type="Gene3D" id="1.20.140.10">
    <property type="entry name" value="Butyryl-CoA Dehydrogenase, subunit A, domain 3"/>
    <property type="match status" value="1"/>
</dbReference>
<evidence type="ECO:0008006" key="11">
    <source>
        <dbReference type="Google" id="ProtNLM"/>
    </source>
</evidence>
<dbReference type="InterPro" id="IPR006091">
    <property type="entry name" value="Acyl-CoA_Oxase/DH_mid-dom"/>
</dbReference>
<dbReference type="Gene3D" id="1.10.540.10">
    <property type="entry name" value="Acyl-CoA dehydrogenase/oxidase, N-terminal domain"/>
    <property type="match status" value="1"/>
</dbReference>
<evidence type="ECO:0000256" key="5">
    <source>
        <dbReference type="RuleBase" id="RU362125"/>
    </source>
</evidence>
<dbReference type="AlphaFoldDB" id="A0A8H6G275"/>
<dbReference type="GO" id="GO:0008470">
    <property type="term" value="F:3-methylbutanoyl-CoA dehydrogenase activity"/>
    <property type="evidence" value="ECO:0007669"/>
    <property type="project" value="TreeGrafter"/>
</dbReference>
<organism evidence="9 10">
    <name type="scientific">Letharia columbiana</name>
    <dbReference type="NCBI Taxonomy" id="112416"/>
    <lineage>
        <taxon>Eukaryota</taxon>
        <taxon>Fungi</taxon>
        <taxon>Dikarya</taxon>
        <taxon>Ascomycota</taxon>
        <taxon>Pezizomycotina</taxon>
        <taxon>Lecanoromycetes</taxon>
        <taxon>OSLEUM clade</taxon>
        <taxon>Lecanoromycetidae</taxon>
        <taxon>Lecanorales</taxon>
        <taxon>Lecanorineae</taxon>
        <taxon>Parmeliaceae</taxon>
        <taxon>Letharia</taxon>
    </lineage>
</organism>
<dbReference type="GO" id="GO:0050660">
    <property type="term" value="F:flavin adenine dinucleotide binding"/>
    <property type="evidence" value="ECO:0007669"/>
    <property type="project" value="InterPro"/>
</dbReference>
<evidence type="ECO:0000259" key="7">
    <source>
        <dbReference type="Pfam" id="PF02770"/>
    </source>
</evidence>
<evidence type="ECO:0000259" key="6">
    <source>
        <dbReference type="Pfam" id="PF00441"/>
    </source>
</evidence>
<reference evidence="9 10" key="1">
    <citation type="journal article" date="2020" name="Genomics">
        <title>Complete, high-quality genomes from long-read metagenomic sequencing of two wolf lichen thalli reveals enigmatic genome architecture.</title>
        <authorList>
            <person name="McKenzie S.K."/>
            <person name="Walston R.F."/>
            <person name="Allen J.L."/>
        </authorList>
    </citation>
    <scope>NUCLEOTIDE SEQUENCE [LARGE SCALE GENOMIC DNA]</scope>
    <source>
        <strain evidence="9">WasteWater2</strain>
    </source>
</reference>
<dbReference type="FunFam" id="1.20.140.10:FF:000003">
    <property type="entry name" value="isovaleryl-CoA dehydrogenase, mitochondrial"/>
    <property type="match status" value="1"/>
</dbReference>
<dbReference type="SUPFAM" id="SSF47203">
    <property type="entry name" value="Acyl-CoA dehydrogenase C-terminal domain-like"/>
    <property type="match status" value="1"/>
</dbReference>
<dbReference type="InterPro" id="IPR006089">
    <property type="entry name" value="Acyl-CoA_DH_CS"/>
</dbReference>
<dbReference type="InterPro" id="IPR009100">
    <property type="entry name" value="AcylCoA_DH/oxidase_NM_dom_sf"/>
</dbReference>
<protein>
    <recommendedName>
        <fullName evidence="11">Isovaleryl-CoA dehydrogenase</fullName>
    </recommendedName>
</protein>
<dbReference type="FunFam" id="2.40.110.10:FF:000004">
    <property type="entry name" value="Isovaleryl-CoA dehydrogenase, mitochondrial"/>
    <property type="match status" value="1"/>
</dbReference>
<dbReference type="SUPFAM" id="SSF56645">
    <property type="entry name" value="Acyl-CoA dehydrogenase NM domain-like"/>
    <property type="match status" value="1"/>
</dbReference>
<feature type="domain" description="Acyl-CoA oxidase/dehydrogenase middle" evidence="7">
    <location>
        <begin position="169"/>
        <end position="264"/>
    </location>
</feature>
<comment type="similarity">
    <text evidence="2 5">Belongs to the acyl-CoA dehydrogenase family.</text>
</comment>
<keyword evidence="3 5" id="KW-0285">Flavoprotein</keyword>
<dbReference type="Pfam" id="PF02771">
    <property type="entry name" value="Acyl-CoA_dh_N"/>
    <property type="match status" value="1"/>
</dbReference>
<dbReference type="Proteomes" id="UP000578531">
    <property type="component" value="Unassembled WGS sequence"/>
</dbReference>
<dbReference type="Pfam" id="PF00441">
    <property type="entry name" value="Acyl-CoA_dh_1"/>
    <property type="match status" value="1"/>
</dbReference>
<dbReference type="InterPro" id="IPR037069">
    <property type="entry name" value="AcylCoA_DH/ox_N_sf"/>
</dbReference>
<dbReference type="PROSITE" id="PS00073">
    <property type="entry name" value="ACYL_COA_DH_2"/>
    <property type="match status" value="1"/>
</dbReference>
<name>A0A8H6G275_9LECA</name>
<dbReference type="InterPro" id="IPR046373">
    <property type="entry name" value="Acyl-CoA_Oxase/DH_mid-dom_sf"/>
</dbReference>
<comment type="caution">
    <text evidence="9">The sequence shown here is derived from an EMBL/GenBank/DDBJ whole genome shotgun (WGS) entry which is preliminary data.</text>
</comment>
<comment type="cofactor">
    <cofactor evidence="1 5">
        <name>FAD</name>
        <dbReference type="ChEBI" id="CHEBI:57692"/>
    </cofactor>
</comment>
<evidence type="ECO:0000313" key="9">
    <source>
        <dbReference type="EMBL" id="KAF6239157.1"/>
    </source>
</evidence>
<dbReference type="FunFam" id="1.10.540.10:FF:000021">
    <property type="entry name" value="Isovaleryl-CoA dehydrogenase IvdA"/>
    <property type="match status" value="1"/>
</dbReference>
<evidence type="ECO:0000256" key="4">
    <source>
        <dbReference type="ARBA" id="ARBA00022827"/>
    </source>
</evidence>
<dbReference type="GO" id="GO:0006552">
    <property type="term" value="P:L-leucine catabolic process"/>
    <property type="evidence" value="ECO:0007669"/>
    <property type="project" value="TreeGrafter"/>
</dbReference>
<evidence type="ECO:0000256" key="2">
    <source>
        <dbReference type="ARBA" id="ARBA00009347"/>
    </source>
</evidence>